<dbReference type="Proteomes" id="UP000320293">
    <property type="component" value="Unassembled WGS sequence"/>
</dbReference>
<dbReference type="EMBL" id="SFBF01000312">
    <property type="protein sequence ID" value="TRU44325.1"/>
    <property type="molecule type" value="Genomic_DNA"/>
</dbReference>
<sequence>MSVISYLGFAAKSLLVGLGVRSQESGDSETPRGSQNNRMTWRAWKRNPLCSSVSCTFWAKKVPKPFSSKASSNFQPALFIYQFCQETPRLRVRS</sequence>
<reference evidence="1 2" key="1">
    <citation type="submission" date="2019-01" db="EMBL/GenBank/DDBJ databases">
        <title>Coherence of Microcystis species and biogeography revealed through population genomics.</title>
        <authorList>
            <person name="Perez-Carrascal O.M."/>
            <person name="Terrat Y."/>
            <person name="Giani A."/>
            <person name="Fortin N."/>
            <person name="Tromas N."/>
            <person name="Shapiro B.J."/>
        </authorList>
    </citation>
    <scope>NUCLEOTIDE SEQUENCE [LARGE SCALE GENOMIC DNA]</scope>
    <source>
        <strain evidence="1">Ma_QC_Ca_00000000_S207</strain>
    </source>
</reference>
<protein>
    <submittedName>
        <fullName evidence="1">Uncharacterized protein</fullName>
    </submittedName>
</protein>
<evidence type="ECO:0000313" key="1">
    <source>
        <dbReference type="EMBL" id="TRU44325.1"/>
    </source>
</evidence>
<accession>A0A552FC70</accession>
<organism evidence="1 2">
    <name type="scientific">Microcystis aeruginosa Ma_QC_Ca_00000000_S207</name>
    <dbReference type="NCBI Taxonomy" id="2486251"/>
    <lineage>
        <taxon>Bacteria</taxon>
        <taxon>Bacillati</taxon>
        <taxon>Cyanobacteriota</taxon>
        <taxon>Cyanophyceae</taxon>
        <taxon>Oscillatoriophycideae</taxon>
        <taxon>Chroococcales</taxon>
        <taxon>Microcystaceae</taxon>
        <taxon>Microcystis</taxon>
    </lineage>
</organism>
<evidence type="ECO:0000313" key="2">
    <source>
        <dbReference type="Proteomes" id="UP000320293"/>
    </source>
</evidence>
<dbReference type="AlphaFoldDB" id="A0A552FC70"/>
<gene>
    <name evidence="1" type="ORF">EWV91_16760</name>
</gene>
<comment type="caution">
    <text evidence="1">The sequence shown here is derived from an EMBL/GenBank/DDBJ whole genome shotgun (WGS) entry which is preliminary data.</text>
</comment>
<name>A0A552FC70_MICAE</name>
<proteinExistence type="predicted"/>